<dbReference type="Proteomes" id="UP000304864">
    <property type="component" value="Chromosome"/>
</dbReference>
<dbReference type="OrthoDB" id="9796486at2"/>
<dbReference type="RefSeq" id="WP_138565515.1">
    <property type="nucleotide sequence ID" value="NZ_CP040602.1"/>
</dbReference>
<keyword evidence="2" id="KW-1185">Reference proteome</keyword>
<evidence type="ECO:0000313" key="2">
    <source>
        <dbReference type="Proteomes" id="UP000304864"/>
    </source>
</evidence>
<dbReference type="AlphaFoldDB" id="A0A4P9K7F5"/>
<gene>
    <name evidence="1" type="ORF">FE785_09475</name>
</gene>
<sequence length="239" mass="26806">MNAFTINLNAIVCEPQLNGYWLWQVEIDEQMAAEDLLGQVLSLSSDSLPSNQFIETWLFAINGQSLQLLSKDANHAESTIDETSTWQLSLNRETQSQRLDWQKPILLVAENLAMANAFVIAKQSQLVQGRCQVILGSEDGFPFMLKPARFIMDMMPAQAIGACTLLEDWKIPNRLASQSGVAGCFDGSTLECLSEYLHNCQRFGDLTDLQIVIFSDAENNDDFKKLCQQFSQVDCHIFA</sequence>
<organism evidence="1 2">
    <name type="scientific">Thiomicrorhabdus sediminis</name>
    <dbReference type="NCBI Taxonomy" id="2580412"/>
    <lineage>
        <taxon>Bacteria</taxon>
        <taxon>Pseudomonadati</taxon>
        <taxon>Pseudomonadota</taxon>
        <taxon>Gammaproteobacteria</taxon>
        <taxon>Thiotrichales</taxon>
        <taxon>Piscirickettsiaceae</taxon>
        <taxon>Thiomicrorhabdus</taxon>
    </lineage>
</organism>
<proteinExistence type="predicted"/>
<name>A0A4P9K7F5_9GAMM</name>
<protein>
    <submittedName>
        <fullName evidence="1">Uncharacterized protein</fullName>
    </submittedName>
</protein>
<reference evidence="1 2" key="1">
    <citation type="submission" date="2019-05" db="EMBL/GenBank/DDBJ databases">
        <title>Thiomicrorhabdus sediminis sp. nov, a novel sulfur-oxidizing bacterium isolated from coastal sediment.</title>
        <authorList>
            <person name="Liu X."/>
        </authorList>
    </citation>
    <scope>NUCLEOTIDE SEQUENCE [LARGE SCALE GENOMIC DNA]</scope>
    <source>
        <strain evidence="1 2">G1</strain>
    </source>
</reference>
<dbReference type="EMBL" id="CP040602">
    <property type="protein sequence ID" value="QCU90841.1"/>
    <property type="molecule type" value="Genomic_DNA"/>
</dbReference>
<accession>A0A4P9K7F5</accession>
<dbReference type="KEGG" id="thig:FE785_09475"/>
<evidence type="ECO:0000313" key="1">
    <source>
        <dbReference type="EMBL" id="QCU90841.1"/>
    </source>
</evidence>